<keyword evidence="1" id="KW-0472">Membrane</keyword>
<feature type="transmembrane region" description="Helical" evidence="1">
    <location>
        <begin position="7"/>
        <end position="26"/>
    </location>
</feature>
<keyword evidence="1" id="KW-0812">Transmembrane</keyword>
<comment type="caution">
    <text evidence="2">The sequence shown here is derived from an EMBL/GenBank/DDBJ whole genome shotgun (WGS) entry which is preliminary data.</text>
</comment>
<organism evidence="2 3">
    <name type="scientific">Dermatophagoides farinae</name>
    <name type="common">American house dust mite</name>
    <dbReference type="NCBI Taxonomy" id="6954"/>
    <lineage>
        <taxon>Eukaryota</taxon>
        <taxon>Metazoa</taxon>
        <taxon>Ecdysozoa</taxon>
        <taxon>Arthropoda</taxon>
        <taxon>Chelicerata</taxon>
        <taxon>Arachnida</taxon>
        <taxon>Acari</taxon>
        <taxon>Acariformes</taxon>
        <taxon>Sarcoptiformes</taxon>
        <taxon>Astigmata</taxon>
        <taxon>Psoroptidia</taxon>
        <taxon>Analgoidea</taxon>
        <taxon>Pyroglyphidae</taxon>
        <taxon>Dermatophagoidinae</taxon>
        <taxon>Dermatophagoides</taxon>
    </lineage>
</organism>
<dbReference type="EMBL" id="ASGP02000004">
    <property type="protein sequence ID" value="KAH9511758.1"/>
    <property type="molecule type" value="Genomic_DNA"/>
</dbReference>
<name>A0A922HXW7_DERFA</name>
<evidence type="ECO:0000313" key="3">
    <source>
        <dbReference type="Proteomes" id="UP000790347"/>
    </source>
</evidence>
<gene>
    <name evidence="2" type="ORF">DERF_010191</name>
</gene>
<evidence type="ECO:0000256" key="1">
    <source>
        <dbReference type="SAM" id="Phobius"/>
    </source>
</evidence>
<keyword evidence="3" id="KW-1185">Reference proteome</keyword>
<dbReference type="AlphaFoldDB" id="A0A922HXW7"/>
<reference evidence="2" key="2">
    <citation type="journal article" date="2022" name="Res Sq">
        <title>Comparative Genomics Reveals Insights into the Divergent Evolution of Astigmatic Mites and Household Pest Adaptations.</title>
        <authorList>
            <person name="Xiong Q."/>
            <person name="Wan A.T.-Y."/>
            <person name="Liu X.-Y."/>
            <person name="Fung C.S.-H."/>
            <person name="Xiao X."/>
            <person name="Malainual N."/>
            <person name="Hou J."/>
            <person name="Wang L."/>
            <person name="Wang M."/>
            <person name="Yang K."/>
            <person name="Cui Y."/>
            <person name="Leung E."/>
            <person name="Nong W."/>
            <person name="Shin S.-K."/>
            <person name="Au S."/>
            <person name="Jeong K.Y."/>
            <person name="Chew F.T."/>
            <person name="Hui J."/>
            <person name="Leung T.F."/>
            <person name="Tungtrongchitr A."/>
            <person name="Zhong N."/>
            <person name="Liu Z."/>
            <person name="Tsui S."/>
        </authorList>
    </citation>
    <scope>NUCLEOTIDE SEQUENCE</scope>
    <source>
        <strain evidence="2">Derf</strain>
        <tissue evidence="2">Whole organism</tissue>
    </source>
</reference>
<dbReference type="Proteomes" id="UP000790347">
    <property type="component" value="Unassembled WGS sequence"/>
</dbReference>
<reference evidence="2" key="1">
    <citation type="submission" date="2013-05" db="EMBL/GenBank/DDBJ databases">
        <authorList>
            <person name="Yim A.K.Y."/>
            <person name="Chan T.F."/>
            <person name="Ji K.M."/>
            <person name="Liu X.Y."/>
            <person name="Zhou J.W."/>
            <person name="Li R.Q."/>
            <person name="Yang K.Y."/>
            <person name="Li J."/>
            <person name="Li M."/>
            <person name="Law P.T.W."/>
            <person name="Wu Y.L."/>
            <person name="Cai Z.L."/>
            <person name="Qin H."/>
            <person name="Bao Y."/>
            <person name="Leung R.K.K."/>
            <person name="Ng P.K.S."/>
            <person name="Zou J."/>
            <person name="Zhong X.J."/>
            <person name="Ran P.X."/>
            <person name="Zhong N.S."/>
            <person name="Liu Z.G."/>
            <person name="Tsui S.K.W."/>
        </authorList>
    </citation>
    <scope>NUCLEOTIDE SEQUENCE</scope>
    <source>
        <strain evidence="2">Derf</strain>
        <tissue evidence="2">Whole organism</tissue>
    </source>
</reference>
<evidence type="ECO:0000313" key="2">
    <source>
        <dbReference type="EMBL" id="KAH9511758.1"/>
    </source>
</evidence>
<sequence>MSTNLSILYMMMMMMIVIIIFFDIFIHCQTIACCAQQNSLTLAIQKMLPQLN</sequence>
<keyword evidence="1" id="KW-1133">Transmembrane helix</keyword>
<accession>A0A922HXW7</accession>
<protein>
    <submittedName>
        <fullName evidence="2">Uncharacterized protein</fullName>
    </submittedName>
</protein>
<proteinExistence type="predicted"/>